<evidence type="ECO:0000256" key="9">
    <source>
        <dbReference type="HAMAP-Rule" id="MF_00365"/>
    </source>
</evidence>
<evidence type="ECO:0000256" key="4">
    <source>
        <dbReference type="ARBA" id="ARBA00022490"/>
    </source>
</evidence>
<dbReference type="Proteomes" id="UP001620461">
    <property type="component" value="Unassembled WGS sequence"/>
</dbReference>
<evidence type="ECO:0000256" key="1">
    <source>
        <dbReference type="ARBA" id="ARBA00004496"/>
    </source>
</evidence>
<keyword evidence="7 9" id="KW-0067">ATP-binding</keyword>
<dbReference type="Gene3D" id="1.20.1050.90">
    <property type="entry name" value="RecF/RecN/SMC, N-terminal domain"/>
    <property type="match status" value="1"/>
</dbReference>
<comment type="similarity">
    <text evidence="2 9 10">Belongs to the RecF family.</text>
</comment>
<dbReference type="InterPro" id="IPR001238">
    <property type="entry name" value="DNA-binding_RecF"/>
</dbReference>
<keyword evidence="8 9" id="KW-0238">DNA-binding</keyword>
<evidence type="ECO:0000313" key="12">
    <source>
        <dbReference type="EMBL" id="MFK2899526.1"/>
    </source>
</evidence>
<dbReference type="PROSITE" id="PS00617">
    <property type="entry name" value="RECF_1"/>
    <property type="match status" value="1"/>
</dbReference>
<dbReference type="InterPro" id="IPR042174">
    <property type="entry name" value="RecF_2"/>
</dbReference>
<gene>
    <name evidence="9 12" type="primary">recF</name>
    <name evidence="12" type="ORF">ISP15_04195</name>
</gene>
<dbReference type="Pfam" id="PF02463">
    <property type="entry name" value="SMC_N"/>
    <property type="match status" value="1"/>
</dbReference>
<evidence type="ECO:0000256" key="2">
    <source>
        <dbReference type="ARBA" id="ARBA00008016"/>
    </source>
</evidence>
<keyword evidence="5 9" id="KW-0235">DNA replication</keyword>
<evidence type="ECO:0000256" key="10">
    <source>
        <dbReference type="RuleBase" id="RU000578"/>
    </source>
</evidence>
<comment type="caution">
    <text evidence="12">The sequence shown here is derived from an EMBL/GenBank/DDBJ whole genome shotgun (WGS) entry which is preliminary data.</text>
</comment>
<dbReference type="InterPro" id="IPR003395">
    <property type="entry name" value="RecF/RecN/SMC_N"/>
</dbReference>
<dbReference type="EMBL" id="JADIKJ010000003">
    <property type="protein sequence ID" value="MFK2899526.1"/>
    <property type="molecule type" value="Genomic_DNA"/>
</dbReference>
<dbReference type="PANTHER" id="PTHR32182">
    <property type="entry name" value="DNA REPLICATION AND REPAIR PROTEIN RECF"/>
    <property type="match status" value="1"/>
</dbReference>
<comment type="function">
    <text evidence="9 10">The RecF protein is involved in DNA metabolism; it is required for DNA replication and normal SOS inducibility. RecF binds preferentially to single-stranded, linear DNA. It also seems to bind ATP.</text>
</comment>
<accession>A0ABW8JGW2</accession>
<proteinExistence type="inferred from homology"/>
<keyword evidence="9 10" id="KW-0234">DNA repair</keyword>
<evidence type="ECO:0000256" key="8">
    <source>
        <dbReference type="ARBA" id="ARBA00023125"/>
    </source>
</evidence>
<keyword evidence="6 9" id="KW-0547">Nucleotide-binding</keyword>
<sequence>MRVARLQLHGFRCINEMSVDLHPGFNFLVGANGAGKTSVLEAVFLLSHGRSFRSGAREALLRRESTELGVFSTINHDDGRIARLGLGRAGTRWESRLDGQSVSLGQLIRECAVVCFEPGSHDLIAGAAEGRRQFLDWGVFHVEQDFLPAWRRYQRALKQRNSLLRSSAPLDEELFSPWELELARSGAAIDQWRKAYLDALLPFLREQSERLLPELGEVELRYRQGWPEGEDLASVLGSQRTRDQGRGHTGSGVHRADWTLSFSHAPRREHLSRGQEKLVALACVLAQAWLDASRRGEWPIVCLDDLASELDERHQAAVVDGLAATKAQLLITGTELPQPLRRLGAHVFHVEQGQLTPLL</sequence>
<organism evidence="12 13">
    <name type="scientific">Dyella jejuensis</name>
    <dbReference type="NCBI Taxonomy" id="1432009"/>
    <lineage>
        <taxon>Bacteria</taxon>
        <taxon>Pseudomonadati</taxon>
        <taxon>Pseudomonadota</taxon>
        <taxon>Gammaproteobacteria</taxon>
        <taxon>Lysobacterales</taxon>
        <taxon>Rhodanobacteraceae</taxon>
        <taxon>Dyella</taxon>
    </lineage>
</organism>
<dbReference type="HAMAP" id="MF_00365">
    <property type="entry name" value="RecF"/>
    <property type="match status" value="1"/>
</dbReference>
<evidence type="ECO:0000256" key="3">
    <source>
        <dbReference type="ARBA" id="ARBA00020170"/>
    </source>
</evidence>
<dbReference type="InterPro" id="IPR018078">
    <property type="entry name" value="DNA-binding_RecF_CS"/>
</dbReference>
<evidence type="ECO:0000313" key="13">
    <source>
        <dbReference type="Proteomes" id="UP001620461"/>
    </source>
</evidence>
<dbReference type="SUPFAM" id="SSF52540">
    <property type="entry name" value="P-loop containing nucleoside triphosphate hydrolases"/>
    <property type="match status" value="1"/>
</dbReference>
<comment type="subcellular location">
    <subcellularLocation>
        <location evidence="1 9 10">Cytoplasm</location>
    </subcellularLocation>
</comment>
<dbReference type="PROSITE" id="PS00618">
    <property type="entry name" value="RECF_2"/>
    <property type="match status" value="1"/>
</dbReference>
<evidence type="ECO:0000256" key="7">
    <source>
        <dbReference type="ARBA" id="ARBA00022840"/>
    </source>
</evidence>
<keyword evidence="9 10" id="KW-0742">SOS response</keyword>
<keyword evidence="9 10" id="KW-0227">DNA damage</keyword>
<keyword evidence="4 9" id="KW-0963">Cytoplasm</keyword>
<keyword evidence="13" id="KW-1185">Reference proteome</keyword>
<feature type="binding site" evidence="9">
    <location>
        <begin position="30"/>
        <end position="37"/>
    </location>
    <ligand>
        <name>ATP</name>
        <dbReference type="ChEBI" id="CHEBI:30616"/>
    </ligand>
</feature>
<dbReference type="InterPro" id="IPR027417">
    <property type="entry name" value="P-loop_NTPase"/>
</dbReference>
<dbReference type="PANTHER" id="PTHR32182:SF0">
    <property type="entry name" value="DNA REPLICATION AND REPAIR PROTEIN RECF"/>
    <property type="match status" value="1"/>
</dbReference>
<feature type="domain" description="RecF/RecN/SMC N-terminal" evidence="11">
    <location>
        <begin position="3"/>
        <end position="333"/>
    </location>
</feature>
<dbReference type="RefSeq" id="WP_404545459.1">
    <property type="nucleotide sequence ID" value="NZ_JADIKJ010000003.1"/>
</dbReference>
<protein>
    <recommendedName>
        <fullName evidence="3 9">DNA replication and repair protein RecF</fullName>
    </recommendedName>
</protein>
<evidence type="ECO:0000256" key="5">
    <source>
        <dbReference type="ARBA" id="ARBA00022705"/>
    </source>
</evidence>
<dbReference type="Gene3D" id="3.40.50.300">
    <property type="entry name" value="P-loop containing nucleotide triphosphate hydrolases"/>
    <property type="match status" value="1"/>
</dbReference>
<reference evidence="12 13" key="1">
    <citation type="submission" date="2020-10" db="EMBL/GenBank/DDBJ databases">
        <title>Phylogeny of dyella-like bacteria.</title>
        <authorList>
            <person name="Fu J."/>
        </authorList>
    </citation>
    <scope>NUCLEOTIDE SEQUENCE [LARGE SCALE GENOMIC DNA]</scope>
    <source>
        <strain evidence="12 13">JP1</strain>
    </source>
</reference>
<dbReference type="NCBIfam" id="TIGR00611">
    <property type="entry name" value="recf"/>
    <property type="match status" value="1"/>
</dbReference>
<name>A0ABW8JGW2_9GAMM</name>
<evidence type="ECO:0000256" key="6">
    <source>
        <dbReference type="ARBA" id="ARBA00022741"/>
    </source>
</evidence>
<evidence type="ECO:0000259" key="11">
    <source>
        <dbReference type="Pfam" id="PF02463"/>
    </source>
</evidence>